<feature type="transmembrane region" description="Helical" evidence="6">
    <location>
        <begin position="447"/>
        <end position="468"/>
    </location>
</feature>
<dbReference type="PROSITE" id="PS50850">
    <property type="entry name" value="MFS"/>
    <property type="match status" value="1"/>
</dbReference>
<dbReference type="InterPro" id="IPR011701">
    <property type="entry name" value="MFS"/>
</dbReference>
<feature type="transmembrane region" description="Helical" evidence="6">
    <location>
        <begin position="183"/>
        <end position="204"/>
    </location>
</feature>
<dbReference type="FunFam" id="1.20.1250.20:FF:000018">
    <property type="entry name" value="MFS transporter permease"/>
    <property type="match status" value="1"/>
</dbReference>
<dbReference type="InterPro" id="IPR036259">
    <property type="entry name" value="MFS_trans_sf"/>
</dbReference>
<comment type="subcellular location">
    <subcellularLocation>
        <location evidence="1">Membrane</location>
        <topology evidence="1">Multi-pass membrane protein</topology>
    </subcellularLocation>
</comment>
<dbReference type="Proteomes" id="UP000094020">
    <property type="component" value="Chromosome 9"/>
</dbReference>
<dbReference type="GeneID" id="30175896"/>
<dbReference type="EMBL" id="CP144527">
    <property type="protein sequence ID" value="WWC72620.1"/>
    <property type="molecule type" value="Genomic_DNA"/>
</dbReference>
<feature type="domain" description="Major facilitator superfamily (MFS) profile" evidence="7">
    <location>
        <begin position="57"/>
        <end position="472"/>
    </location>
</feature>
<dbReference type="OrthoDB" id="3639251at2759"/>
<evidence type="ECO:0000313" key="9">
    <source>
        <dbReference type="EMBL" id="WWC72620.1"/>
    </source>
</evidence>
<keyword evidence="4 6" id="KW-1133">Transmembrane helix</keyword>
<reference evidence="9" key="4">
    <citation type="submission" date="2024-02" db="EMBL/GenBank/DDBJ databases">
        <title>Comparative genomics of Cryptococcus and Kwoniella reveals pathogenesis evolution and contrasting modes of karyotype evolution via chromosome fusion or intercentromeric recombination.</title>
        <authorList>
            <person name="Coelho M.A."/>
            <person name="David-Palma M."/>
            <person name="Shea T."/>
            <person name="Bowers K."/>
            <person name="McGinley-Smith S."/>
            <person name="Mohammad A.W."/>
            <person name="Gnirke A."/>
            <person name="Yurkov A.M."/>
            <person name="Nowrousian M."/>
            <person name="Sun S."/>
            <person name="Cuomo C.A."/>
            <person name="Heitman J."/>
        </authorList>
    </citation>
    <scope>NUCLEOTIDE SEQUENCE</scope>
    <source>
        <strain evidence="9">CBS 10737</strain>
    </source>
</reference>
<gene>
    <name evidence="8" type="ORF">I206_07527</name>
    <name evidence="9" type="ORF">I206_106582</name>
</gene>
<accession>A0A1B9HTS2</accession>
<dbReference type="FunFam" id="1.20.1250.20:FF:000394">
    <property type="entry name" value="MFS general substrate transporter"/>
    <property type="match status" value="1"/>
</dbReference>
<feature type="transmembrane region" description="Helical" evidence="6">
    <location>
        <begin position="216"/>
        <end position="239"/>
    </location>
</feature>
<feature type="transmembrane region" description="Helical" evidence="6">
    <location>
        <begin position="122"/>
        <end position="142"/>
    </location>
</feature>
<name>A0A1B9HTS2_9TREE</name>
<dbReference type="SUPFAM" id="SSF103473">
    <property type="entry name" value="MFS general substrate transporter"/>
    <property type="match status" value="1"/>
</dbReference>
<dbReference type="EMBL" id="KI894016">
    <property type="protein sequence ID" value="OCF46672.1"/>
    <property type="molecule type" value="Genomic_DNA"/>
</dbReference>
<feature type="transmembrane region" description="Helical" evidence="6">
    <location>
        <begin position="330"/>
        <end position="347"/>
    </location>
</feature>
<dbReference type="InterPro" id="IPR020846">
    <property type="entry name" value="MFS_dom"/>
</dbReference>
<evidence type="ECO:0000256" key="2">
    <source>
        <dbReference type="ARBA" id="ARBA00022448"/>
    </source>
</evidence>
<dbReference type="AlphaFoldDB" id="A0A1B9HTS2"/>
<feature type="transmembrane region" description="Helical" evidence="6">
    <location>
        <begin position="414"/>
        <end position="435"/>
    </location>
</feature>
<reference evidence="8" key="1">
    <citation type="submission" date="2013-07" db="EMBL/GenBank/DDBJ databases">
        <title>The Genome Sequence of Cryptococcus pinus CBS10737.</title>
        <authorList>
            <consortium name="The Broad Institute Genome Sequencing Platform"/>
            <person name="Cuomo C."/>
            <person name="Litvintseva A."/>
            <person name="Chen Y."/>
            <person name="Heitman J."/>
            <person name="Sun S."/>
            <person name="Springer D."/>
            <person name="Dromer F."/>
            <person name="Young S.K."/>
            <person name="Zeng Q."/>
            <person name="Gargeya S."/>
            <person name="Fitzgerald M."/>
            <person name="Abouelleil A."/>
            <person name="Alvarado L."/>
            <person name="Berlin A.M."/>
            <person name="Chapman S.B."/>
            <person name="Dewar J."/>
            <person name="Goldberg J."/>
            <person name="Griggs A."/>
            <person name="Gujja S."/>
            <person name="Hansen M."/>
            <person name="Howarth C."/>
            <person name="Imamovic A."/>
            <person name="Larimer J."/>
            <person name="McCowan C."/>
            <person name="Murphy C."/>
            <person name="Pearson M."/>
            <person name="Priest M."/>
            <person name="Roberts A."/>
            <person name="Saif S."/>
            <person name="Shea T."/>
            <person name="Sykes S."/>
            <person name="Wortman J."/>
            <person name="Nusbaum C."/>
            <person name="Birren B."/>
        </authorList>
    </citation>
    <scope>NUCLEOTIDE SEQUENCE [LARGE SCALE GENOMIC DNA]</scope>
    <source>
        <strain evidence="8">CBS 10737</strain>
    </source>
</reference>
<evidence type="ECO:0000256" key="5">
    <source>
        <dbReference type="ARBA" id="ARBA00023136"/>
    </source>
</evidence>
<dbReference type="Gene3D" id="1.20.1250.20">
    <property type="entry name" value="MFS general substrate transporter like domains"/>
    <property type="match status" value="2"/>
</dbReference>
<keyword evidence="2" id="KW-0813">Transport</keyword>
<reference evidence="9" key="2">
    <citation type="submission" date="2013-07" db="EMBL/GenBank/DDBJ databases">
        <authorList>
            <consortium name="The Broad Institute Genome Sequencing Platform"/>
            <person name="Cuomo C."/>
            <person name="Litvintseva A."/>
            <person name="Chen Y."/>
            <person name="Heitman J."/>
            <person name="Sun S."/>
            <person name="Springer D."/>
            <person name="Dromer F."/>
            <person name="Young S.K."/>
            <person name="Zeng Q."/>
            <person name="Gargeya S."/>
            <person name="Fitzgerald M."/>
            <person name="Abouelleil A."/>
            <person name="Alvarado L."/>
            <person name="Berlin A.M."/>
            <person name="Chapman S.B."/>
            <person name="Dewar J."/>
            <person name="Goldberg J."/>
            <person name="Griggs A."/>
            <person name="Gujja S."/>
            <person name="Hansen M."/>
            <person name="Howarth C."/>
            <person name="Imamovic A."/>
            <person name="Larimer J."/>
            <person name="McCowan C."/>
            <person name="Murphy C."/>
            <person name="Pearson M."/>
            <person name="Priest M."/>
            <person name="Roberts A."/>
            <person name="Saif S."/>
            <person name="Shea T."/>
            <person name="Sykes S."/>
            <person name="Wortman J."/>
            <person name="Nusbaum C."/>
            <person name="Birren B."/>
        </authorList>
    </citation>
    <scope>NUCLEOTIDE SEQUENCE</scope>
    <source>
        <strain evidence="9">CBS 10737</strain>
    </source>
</reference>
<feature type="transmembrane region" description="Helical" evidence="6">
    <location>
        <begin position="356"/>
        <end position="375"/>
    </location>
</feature>
<organism evidence="8">
    <name type="scientific">Kwoniella pini CBS 10737</name>
    <dbReference type="NCBI Taxonomy" id="1296096"/>
    <lineage>
        <taxon>Eukaryota</taxon>
        <taxon>Fungi</taxon>
        <taxon>Dikarya</taxon>
        <taxon>Basidiomycota</taxon>
        <taxon>Agaricomycotina</taxon>
        <taxon>Tremellomycetes</taxon>
        <taxon>Tremellales</taxon>
        <taxon>Cryptococcaceae</taxon>
        <taxon>Kwoniella</taxon>
    </lineage>
</organism>
<dbReference type="KEGG" id="kpin:30175896"/>
<keyword evidence="5 6" id="KW-0472">Membrane</keyword>
<evidence type="ECO:0000256" key="1">
    <source>
        <dbReference type="ARBA" id="ARBA00004141"/>
    </source>
</evidence>
<evidence type="ECO:0000256" key="6">
    <source>
        <dbReference type="SAM" id="Phobius"/>
    </source>
</evidence>
<dbReference type="Pfam" id="PF07690">
    <property type="entry name" value="MFS_1"/>
    <property type="match status" value="1"/>
</dbReference>
<dbReference type="PANTHER" id="PTHR43791:SF38">
    <property type="entry name" value="MAJOR FACILITATOR SUPERFAMILY (MFS) PROFILE DOMAIN-CONTAINING PROTEIN"/>
    <property type="match status" value="1"/>
</dbReference>
<protein>
    <submittedName>
        <fullName evidence="8">Nicotinamide mononucleotide permease</fullName>
    </submittedName>
</protein>
<sequence length="503" mass="55277">MALHDQHDLHDNAQLKKADEWHEQDEILNQDAVALAATYVPGSAAEKALVRRIDKRIIPCIWVLYTLSYLDRANIGNAKTGGLQKDFGLTSTQYSVVLLVFFVSYVIFEVPSNLAIGRLRPSLYLSGLCMLWGGVAACMGAANNYQQLAGVRFALGVIEAGFAPGVAFYLSSWYKRYELASRFSLYYTATAISGAFSGLLAGLITKHLNGARGLEGWRWLFIIEGVGSAFVGCFTWYFMPDWPSTTKFLSGEERVLAAQRLAYDGLASTAGAQGHIGHWQAVKMAVSDWRVWAFTFLYMLCTGAQTIQYFVPTLIGAIGWTGYVGQYHTIPLYACALVSIVAFCFTADRLQRKPEAITLAATMGTIFFIIVVSTTKHMVQYVFLIFAFGCVYALPPLILTWVPNVIGHPAEKRAVSIAITNALGNSASIYGVFLWPSTDAPRYIPGFSATTVFMALIAIGAPTMAWLVKKYPVEQIDADKVVMEEIEKQRAAGRLPAHGQLEA</sequence>
<evidence type="ECO:0000313" key="10">
    <source>
        <dbReference type="Proteomes" id="UP000094020"/>
    </source>
</evidence>
<feature type="transmembrane region" description="Helical" evidence="6">
    <location>
        <begin position="291"/>
        <end position="310"/>
    </location>
</feature>
<dbReference type="GO" id="GO:0022857">
    <property type="term" value="F:transmembrane transporter activity"/>
    <property type="evidence" value="ECO:0007669"/>
    <property type="project" value="InterPro"/>
</dbReference>
<feature type="transmembrane region" description="Helical" evidence="6">
    <location>
        <begin position="148"/>
        <end position="171"/>
    </location>
</feature>
<keyword evidence="10" id="KW-1185">Reference proteome</keyword>
<evidence type="ECO:0000313" key="8">
    <source>
        <dbReference type="EMBL" id="OCF46672.1"/>
    </source>
</evidence>
<dbReference type="RefSeq" id="XP_019007891.1">
    <property type="nucleotide sequence ID" value="XM_019159219.1"/>
</dbReference>
<evidence type="ECO:0000256" key="3">
    <source>
        <dbReference type="ARBA" id="ARBA00022692"/>
    </source>
</evidence>
<feature type="transmembrane region" description="Helical" evidence="6">
    <location>
        <begin position="381"/>
        <end position="402"/>
    </location>
</feature>
<dbReference type="GO" id="GO:0016020">
    <property type="term" value="C:membrane"/>
    <property type="evidence" value="ECO:0007669"/>
    <property type="project" value="UniProtKB-SubCell"/>
</dbReference>
<dbReference type="PANTHER" id="PTHR43791">
    <property type="entry name" value="PERMEASE-RELATED"/>
    <property type="match status" value="1"/>
</dbReference>
<evidence type="ECO:0000256" key="4">
    <source>
        <dbReference type="ARBA" id="ARBA00022989"/>
    </source>
</evidence>
<keyword evidence="3 6" id="KW-0812">Transmembrane</keyword>
<evidence type="ECO:0000259" key="7">
    <source>
        <dbReference type="PROSITE" id="PS50850"/>
    </source>
</evidence>
<feature type="transmembrane region" description="Helical" evidence="6">
    <location>
        <begin position="92"/>
        <end position="110"/>
    </location>
</feature>
<reference evidence="8" key="3">
    <citation type="submission" date="2016-07" db="EMBL/GenBank/DDBJ databases">
        <title>Evolution of pathogenesis and genome organization in the Tremellales.</title>
        <authorList>
            <person name="Cuomo C."/>
            <person name="Litvintseva A."/>
            <person name="Heitman J."/>
            <person name="Chen Y."/>
            <person name="Sun S."/>
            <person name="Springer D."/>
            <person name="Dromer F."/>
            <person name="Young S."/>
            <person name="Zeng Q."/>
            <person name="Chapman S."/>
            <person name="Gujja S."/>
            <person name="Saif S."/>
            <person name="Birren B."/>
        </authorList>
    </citation>
    <scope>NUCLEOTIDE SEQUENCE</scope>
    <source>
        <strain evidence="8">CBS 10737</strain>
    </source>
</reference>
<proteinExistence type="predicted"/>